<dbReference type="Proteomes" id="UP000180098">
    <property type="component" value="Unassembled WGS sequence"/>
</dbReference>
<dbReference type="EMBL" id="MLQQ01000042">
    <property type="protein sequence ID" value="OIJ09960.1"/>
    <property type="molecule type" value="Genomic_DNA"/>
</dbReference>
<sequence>MILYTTVPQEAIFPEENTHAKQMTLDINEGQLIVEQVSDHELRVVRLISSDPFAYLNESYTPGKMISLL</sequence>
<gene>
    <name evidence="1" type="ORF">BKP35_15885</name>
</gene>
<evidence type="ECO:0000313" key="1">
    <source>
        <dbReference type="EMBL" id="OIJ09960.1"/>
    </source>
</evidence>
<organism evidence="1 2">
    <name type="scientific">Anaerobacillus arseniciselenatis</name>
    <dbReference type="NCBI Taxonomy" id="85682"/>
    <lineage>
        <taxon>Bacteria</taxon>
        <taxon>Bacillati</taxon>
        <taxon>Bacillota</taxon>
        <taxon>Bacilli</taxon>
        <taxon>Bacillales</taxon>
        <taxon>Bacillaceae</taxon>
        <taxon>Anaerobacillus</taxon>
    </lineage>
</organism>
<protein>
    <submittedName>
        <fullName evidence="1">Uncharacterized protein</fullName>
    </submittedName>
</protein>
<name>A0A1S2LCH4_9BACI</name>
<accession>A0A1S2LCH4</accession>
<dbReference type="Pfam" id="PF14035">
    <property type="entry name" value="YlzJ"/>
    <property type="match status" value="1"/>
</dbReference>
<dbReference type="AlphaFoldDB" id="A0A1S2LCH4"/>
<dbReference type="OrthoDB" id="1683573at2"/>
<dbReference type="RefSeq" id="WP_071314347.1">
    <property type="nucleotide sequence ID" value="NZ_MLQQ01000042.1"/>
</dbReference>
<keyword evidence="2" id="KW-1185">Reference proteome</keyword>
<proteinExistence type="predicted"/>
<comment type="caution">
    <text evidence="1">The sequence shown here is derived from an EMBL/GenBank/DDBJ whole genome shotgun (WGS) entry which is preliminary data.</text>
</comment>
<evidence type="ECO:0000313" key="2">
    <source>
        <dbReference type="Proteomes" id="UP000180098"/>
    </source>
</evidence>
<dbReference type="InterPro" id="IPR025619">
    <property type="entry name" value="YlzJ"/>
</dbReference>
<reference evidence="1 2" key="1">
    <citation type="submission" date="2016-10" db="EMBL/GenBank/DDBJ databases">
        <title>Draft genome sequences of four alkaliphilic bacteria belonging to the Anaerobacillus genus.</title>
        <authorList>
            <person name="Bassil N.M."/>
            <person name="Lloyd J.R."/>
        </authorList>
    </citation>
    <scope>NUCLEOTIDE SEQUENCE [LARGE SCALE GENOMIC DNA]</scope>
    <source>
        <strain evidence="1 2">DSM 15340</strain>
    </source>
</reference>